<reference evidence="2 3" key="1">
    <citation type="submission" date="2018-08" db="EMBL/GenBank/DDBJ databases">
        <title>Genome and evolution of the arbuscular mycorrhizal fungus Diversispora epigaea (formerly Glomus versiforme) and its bacterial endosymbionts.</title>
        <authorList>
            <person name="Sun X."/>
            <person name="Fei Z."/>
            <person name="Harrison M."/>
        </authorList>
    </citation>
    <scope>NUCLEOTIDE SEQUENCE [LARGE SCALE GENOMIC DNA]</scope>
    <source>
        <strain evidence="2 3">IT104</strain>
    </source>
</reference>
<proteinExistence type="predicted"/>
<keyword evidence="3" id="KW-1185">Reference proteome</keyword>
<organism evidence="2 3">
    <name type="scientific">Diversispora epigaea</name>
    <dbReference type="NCBI Taxonomy" id="1348612"/>
    <lineage>
        <taxon>Eukaryota</taxon>
        <taxon>Fungi</taxon>
        <taxon>Fungi incertae sedis</taxon>
        <taxon>Mucoromycota</taxon>
        <taxon>Glomeromycotina</taxon>
        <taxon>Glomeromycetes</taxon>
        <taxon>Diversisporales</taxon>
        <taxon>Diversisporaceae</taxon>
        <taxon>Diversispora</taxon>
    </lineage>
</organism>
<evidence type="ECO:0000256" key="1">
    <source>
        <dbReference type="SAM" id="MobiDB-lite"/>
    </source>
</evidence>
<name>A0A397G6V6_9GLOM</name>
<accession>A0A397G6V6</accession>
<feature type="region of interest" description="Disordered" evidence="1">
    <location>
        <begin position="89"/>
        <end position="109"/>
    </location>
</feature>
<evidence type="ECO:0000313" key="3">
    <source>
        <dbReference type="Proteomes" id="UP000266861"/>
    </source>
</evidence>
<dbReference type="OrthoDB" id="2320913at2759"/>
<protein>
    <recommendedName>
        <fullName evidence="4">FAR1 domain-containing protein</fullName>
    </recommendedName>
</protein>
<evidence type="ECO:0000313" key="2">
    <source>
        <dbReference type="EMBL" id="RHZ46742.1"/>
    </source>
</evidence>
<dbReference type="EMBL" id="PQFF01000504">
    <property type="protein sequence ID" value="RHZ46742.1"/>
    <property type="molecule type" value="Genomic_DNA"/>
</dbReference>
<sequence length="124" mass="14546">MLRKEVYMKESCNAEHNTDNCQFRINAYHRKNDNLVYITKVENQHNHKLVNAITTLVLSYQKFTSEMQDNIKLLAIYSPLLKTLLREQHPSPHRHNSKTKNPHPLTKGDTHNCELRVMILLPVS</sequence>
<feature type="compositionally biased region" description="Basic residues" evidence="1">
    <location>
        <begin position="91"/>
        <end position="101"/>
    </location>
</feature>
<dbReference type="AlphaFoldDB" id="A0A397G6V6"/>
<evidence type="ECO:0008006" key="4">
    <source>
        <dbReference type="Google" id="ProtNLM"/>
    </source>
</evidence>
<dbReference type="Proteomes" id="UP000266861">
    <property type="component" value="Unassembled WGS sequence"/>
</dbReference>
<gene>
    <name evidence="2" type="ORF">Glove_606g8</name>
</gene>
<comment type="caution">
    <text evidence="2">The sequence shown here is derived from an EMBL/GenBank/DDBJ whole genome shotgun (WGS) entry which is preliminary data.</text>
</comment>